<gene>
    <name evidence="2" type="ORF">PGRAT_27505</name>
</gene>
<dbReference type="eggNOG" id="ENOG5032KK7">
    <property type="taxonomic scope" value="Bacteria"/>
</dbReference>
<keyword evidence="1" id="KW-0472">Membrane</keyword>
<organism evidence="2 3">
    <name type="scientific">Paenibacillus graminis</name>
    <dbReference type="NCBI Taxonomy" id="189425"/>
    <lineage>
        <taxon>Bacteria</taxon>
        <taxon>Bacillati</taxon>
        <taxon>Bacillota</taxon>
        <taxon>Bacilli</taxon>
        <taxon>Bacillales</taxon>
        <taxon>Paenibacillaceae</taxon>
        <taxon>Paenibacillus</taxon>
    </lineage>
</organism>
<evidence type="ECO:0000313" key="2">
    <source>
        <dbReference type="EMBL" id="AIQ70943.1"/>
    </source>
</evidence>
<dbReference type="AlphaFoldDB" id="A0A089MHI6"/>
<dbReference type="KEGG" id="pgm:PGRAT_27505"/>
<sequence>MSIIHPPQNDSSHVKNGPGNLRTALSLAGSGLVMVVTGKINWFSVPICTFFVFLKREIRIPLKQRRGRTDCGKATAFALVSGFSPLWGMKKIWRAQRLEQRSVHAASIRRNLLNYRRIKFTLFFQL</sequence>
<keyword evidence="3" id="KW-1185">Reference proteome</keyword>
<dbReference type="HOGENOM" id="CLU_1979336_0_0_9"/>
<dbReference type="Proteomes" id="UP000029500">
    <property type="component" value="Chromosome"/>
</dbReference>
<proteinExistence type="predicted"/>
<dbReference type="EMBL" id="CP009287">
    <property type="protein sequence ID" value="AIQ70943.1"/>
    <property type="molecule type" value="Genomic_DNA"/>
</dbReference>
<name>A0A089MHI6_9BACL</name>
<evidence type="ECO:0000313" key="3">
    <source>
        <dbReference type="Proteomes" id="UP000029500"/>
    </source>
</evidence>
<feature type="transmembrane region" description="Helical" evidence="1">
    <location>
        <begin position="31"/>
        <end position="54"/>
    </location>
</feature>
<keyword evidence="1" id="KW-0812">Transmembrane</keyword>
<protein>
    <submittedName>
        <fullName evidence="2">Uncharacterized protein</fullName>
    </submittedName>
</protein>
<accession>A0A089MHI6</accession>
<reference evidence="2 3" key="1">
    <citation type="submission" date="2014-08" db="EMBL/GenBank/DDBJ databases">
        <title>Comparative genomics of the Paenibacillus odorifer group.</title>
        <authorList>
            <person name="den Bakker H.C."/>
            <person name="Tsai Y.-C."/>
            <person name="Martin N."/>
            <person name="Korlach J."/>
            <person name="Wiedmann M."/>
        </authorList>
    </citation>
    <scope>NUCLEOTIDE SEQUENCE [LARGE SCALE GENOMIC DNA]</scope>
    <source>
        <strain evidence="2 3">DSM 15220</strain>
    </source>
</reference>
<keyword evidence="1" id="KW-1133">Transmembrane helix</keyword>
<evidence type="ECO:0000256" key="1">
    <source>
        <dbReference type="SAM" id="Phobius"/>
    </source>
</evidence>